<evidence type="ECO:0000313" key="3">
    <source>
        <dbReference type="Proteomes" id="UP001322277"/>
    </source>
</evidence>
<dbReference type="Proteomes" id="UP001322277">
    <property type="component" value="Chromosome 5"/>
</dbReference>
<dbReference type="KEGG" id="cdet:87945317"/>
<protein>
    <submittedName>
        <fullName evidence="2">Uncharacterized protein</fullName>
    </submittedName>
</protein>
<proteinExistence type="predicted"/>
<dbReference type="RefSeq" id="XP_062781024.1">
    <property type="nucleotide sequence ID" value="XM_062924973.1"/>
</dbReference>
<organism evidence="2 3">
    <name type="scientific">Colletotrichum destructivum</name>
    <dbReference type="NCBI Taxonomy" id="34406"/>
    <lineage>
        <taxon>Eukaryota</taxon>
        <taxon>Fungi</taxon>
        <taxon>Dikarya</taxon>
        <taxon>Ascomycota</taxon>
        <taxon>Pezizomycotina</taxon>
        <taxon>Sordariomycetes</taxon>
        <taxon>Hypocreomycetidae</taxon>
        <taxon>Glomerellales</taxon>
        <taxon>Glomerellaceae</taxon>
        <taxon>Colletotrichum</taxon>
        <taxon>Colletotrichum destructivum species complex</taxon>
    </lineage>
</organism>
<accession>A0AAX4IK05</accession>
<keyword evidence="3" id="KW-1185">Reference proteome</keyword>
<evidence type="ECO:0000256" key="1">
    <source>
        <dbReference type="SAM" id="SignalP"/>
    </source>
</evidence>
<dbReference type="GeneID" id="87945317"/>
<reference evidence="3" key="1">
    <citation type="journal article" date="2023" name="bioRxiv">
        <title>Complete genome of the Medicago anthracnose fungus, Colletotrichum destructivum, reveals a mini-chromosome-like region within a core chromosome.</title>
        <authorList>
            <person name="Lapalu N."/>
            <person name="Simon A."/>
            <person name="Lu A."/>
            <person name="Plaumann P.-L."/>
            <person name="Amselem J."/>
            <person name="Pigne S."/>
            <person name="Auger A."/>
            <person name="Koch C."/>
            <person name="Dallery J.-F."/>
            <person name="O'Connell R.J."/>
        </authorList>
    </citation>
    <scope>NUCLEOTIDE SEQUENCE [LARGE SCALE GENOMIC DNA]</scope>
    <source>
        <strain evidence="3">CBS 520.97</strain>
    </source>
</reference>
<feature type="signal peptide" evidence="1">
    <location>
        <begin position="1"/>
        <end position="23"/>
    </location>
</feature>
<dbReference type="AlphaFoldDB" id="A0AAX4IK05"/>
<name>A0AAX4IK05_9PEZI</name>
<keyword evidence="1" id="KW-0732">Signal</keyword>
<evidence type="ECO:0000313" key="2">
    <source>
        <dbReference type="EMBL" id="WQF83800.1"/>
    </source>
</evidence>
<dbReference type="EMBL" id="CP137309">
    <property type="protein sequence ID" value="WQF83800.1"/>
    <property type="molecule type" value="Genomic_DNA"/>
</dbReference>
<sequence>MLTLASASFTWAWNASFPKGVVCITTVYDSEWHKCNANTSRSSQEASQHEINVNNIGTHLDCGLGCTSCLMMLKKGRGVQTTTLFCCHCSRHFWYVATSLAGPEGCKKEKGYPCQCSLGRGDRVISSSAIVRWKTKGPPTSPLTSFLAEKCLLAILSFSVALHNRPMTPRMGIGGDERIPAR</sequence>
<feature type="chain" id="PRO_5043590078" evidence="1">
    <location>
        <begin position="24"/>
        <end position="182"/>
    </location>
</feature>
<gene>
    <name evidence="2" type="ORF">CDEST_08814</name>
</gene>